<sequence>MRSRLTYSPCGSWSCVAVVRGCSESIKYLAWNPVVPMEFVSGCKDESVRVWKISIRDGGVEDARMVWGTDVGQLCTSGLMLKGAIGLSPINRQLLLQRGAFSDSLPTEKEDEEQDKFSMEGIA</sequence>
<evidence type="ECO:0000313" key="3">
    <source>
        <dbReference type="Proteomes" id="UP001194696"/>
    </source>
</evidence>
<keyword evidence="3" id="KW-1185">Reference proteome</keyword>
<dbReference type="InterPro" id="IPR001680">
    <property type="entry name" value="WD40_rpt"/>
</dbReference>
<accession>A0ABQ7JLP3</accession>
<dbReference type="EMBL" id="JAAAIM010001335">
    <property type="protein sequence ID" value="KAG0279619.1"/>
    <property type="molecule type" value="Genomic_DNA"/>
</dbReference>
<dbReference type="InterPro" id="IPR015943">
    <property type="entry name" value="WD40/YVTN_repeat-like_dom_sf"/>
</dbReference>
<dbReference type="SUPFAM" id="SSF117289">
    <property type="entry name" value="Nucleoporin domain"/>
    <property type="match status" value="1"/>
</dbReference>
<name>A0ABQ7JLP3_9FUNG</name>
<dbReference type="PROSITE" id="PS50082">
    <property type="entry name" value="WD_REPEATS_2"/>
    <property type="match status" value="1"/>
</dbReference>
<proteinExistence type="predicted"/>
<dbReference type="Gene3D" id="2.130.10.10">
    <property type="entry name" value="YVTN repeat-like/Quinoprotein amine dehydrogenase"/>
    <property type="match status" value="1"/>
</dbReference>
<dbReference type="Proteomes" id="UP001194696">
    <property type="component" value="Unassembled WGS sequence"/>
</dbReference>
<evidence type="ECO:0000256" key="1">
    <source>
        <dbReference type="PROSITE-ProRule" id="PRU00221"/>
    </source>
</evidence>
<keyword evidence="1" id="KW-0853">WD repeat</keyword>
<gene>
    <name evidence="2" type="ORF">BGZ96_001894</name>
</gene>
<reference evidence="2 3" key="1">
    <citation type="journal article" date="2020" name="Fungal Divers.">
        <title>Resolving the Mortierellaceae phylogeny through synthesis of multi-gene phylogenetics and phylogenomics.</title>
        <authorList>
            <person name="Vandepol N."/>
            <person name="Liber J."/>
            <person name="Desiro A."/>
            <person name="Na H."/>
            <person name="Kennedy M."/>
            <person name="Barry K."/>
            <person name="Grigoriev I.V."/>
            <person name="Miller A.N."/>
            <person name="O'Donnell K."/>
            <person name="Stajich J.E."/>
            <person name="Bonito G."/>
        </authorList>
    </citation>
    <scope>NUCLEOTIDE SEQUENCE [LARGE SCALE GENOMIC DNA]</scope>
    <source>
        <strain evidence="2 3">AD045</strain>
    </source>
</reference>
<comment type="caution">
    <text evidence="2">The sequence shown here is derived from an EMBL/GenBank/DDBJ whole genome shotgun (WGS) entry which is preliminary data.</text>
</comment>
<evidence type="ECO:0000313" key="2">
    <source>
        <dbReference type="EMBL" id="KAG0279619.1"/>
    </source>
</evidence>
<feature type="repeat" description="WD" evidence="1">
    <location>
        <begin position="19"/>
        <end position="54"/>
    </location>
</feature>
<organism evidence="2 3">
    <name type="scientific">Linnemannia gamsii</name>
    <dbReference type="NCBI Taxonomy" id="64522"/>
    <lineage>
        <taxon>Eukaryota</taxon>
        <taxon>Fungi</taxon>
        <taxon>Fungi incertae sedis</taxon>
        <taxon>Mucoromycota</taxon>
        <taxon>Mortierellomycotina</taxon>
        <taxon>Mortierellomycetes</taxon>
        <taxon>Mortierellales</taxon>
        <taxon>Mortierellaceae</taxon>
        <taxon>Linnemannia</taxon>
    </lineage>
</organism>
<protein>
    <submittedName>
        <fullName evidence="2">Uncharacterized protein</fullName>
    </submittedName>
</protein>
<dbReference type="SMART" id="SM00320">
    <property type="entry name" value="WD40"/>
    <property type="match status" value="1"/>
</dbReference>